<evidence type="ECO:0000313" key="2">
    <source>
        <dbReference type="EMBL" id="GIX84267.1"/>
    </source>
</evidence>
<comment type="caution">
    <text evidence="2">The sequence shown here is derived from an EMBL/GenBank/DDBJ whole genome shotgun (WGS) entry which is preliminary data.</text>
</comment>
<evidence type="ECO:0000256" key="1">
    <source>
        <dbReference type="SAM" id="MobiDB-lite"/>
    </source>
</evidence>
<feature type="region of interest" description="Disordered" evidence="1">
    <location>
        <begin position="1"/>
        <end position="77"/>
    </location>
</feature>
<sequence length="77" mass="8715">MSETPLRMQGDTFLPQEDPARVTTNQPNPPRHTSVNDESCPETLDEAPLRGTFHPPRRSRSDDYKRTQSAPALPNTR</sequence>
<dbReference type="EMBL" id="BPLR01020947">
    <property type="protein sequence ID" value="GIX84267.1"/>
    <property type="molecule type" value="Genomic_DNA"/>
</dbReference>
<dbReference type="Proteomes" id="UP001054945">
    <property type="component" value="Unassembled WGS sequence"/>
</dbReference>
<accession>A0AAV4NLZ1</accession>
<dbReference type="AlphaFoldDB" id="A0AAV4NLZ1"/>
<gene>
    <name evidence="2" type="ORF">CEXT_709021</name>
</gene>
<organism evidence="2 3">
    <name type="scientific">Caerostris extrusa</name>
    <name type="common">Bark spider</name>
    <name type="synonym">Caerostris bankana</name>
    <dbReference type="NCBI Taxonomy" id="172846"/>
    <lineage>
        <taxon>Eukaryota</taxon>
        <taxon>Metazoa</taxon>
        <taxon>Ecdysozoa</taxon>
        <taxon>Arthropoda</taxon>
        <taxon>Chelicerata</taxon>
        <taxon>Arachnida</taxon>
        <taxon>Araneae</taxon>
        <taxon>Araneomorphae</taxon>
        <taxon>Entelegynae</taxon>
        <taxon>Araneoidea</taxon>
        <taxon>Araneidae</taxon>
        <taxon>Caerostris</taxon>
    </lineage>
</organism>
<reference evidence="2 3" key="1">
    <citation type="submission" date="2021-06" db="EMBL/GenBank/DDBJ databases">
        <title>Caerostris extrusa draft genome.</title>
        <authorList>
            <person name="Kono N."/>
            <person name="Arakawa K."/>
        </authorList>
    </citation>
    <scope>NUCLEOTIDE SEQUENCE [LARGE SCALE GENOMIC DNA]</scope>
</reference>
<feature type="compositionally biased region" description="Polar residues" evidence="1">
    <location>
        <begin position="67"/>
        <end position="77"/>
    </location>
</feature>
<protein>
    <submittedName>
        <fullName evidence="2">Uncharacterized protein</fullName>
    </submittedName>
</protein>
<keyword evidence="3" id="KW-1185">Reference proteome</keyword>
<name>A0AAV4NLZ1_CAEEX</name>
<evidence type="ECO:0000313" key="3">
    <source>
        <dbReference type="Proteomes" id="UP001054945"/>
    </source>
</evidence>
<feature type="compositionally biased region" description="Polar residues" evidence="1">
    <location>
        <begin position="22"/>
        <end position="37"/>
    </location>
</feature>
<proteinExistence type="predicted"/>